<feature type="transmembrane region" description="Helical" evidence="1">
    <location>
        <begin position="100"/>
        <end position="117"/>
    </location>
</feature>
<feature type="transmembrane region" description="Helical" evidence="1">
    <location>
        <begin position="35"/>
        <end position="57"/>
    </location>
</feature>
<accession>A0A7C3ZKD8</accession>
<feature type="transmembrane region" description="Helical" evidence="1">
    <location>
        <begin position="12"/>
        <end position="29"/>
    </location>
</feature>
<keyword evidence="1" id="KW-0472">Membrane</keyword>
<evidence type="ECO:0000256" key="1">
    <source>
        <dbReference type="SAM" id="Phobius"/>
    </source>
</evidence>
<keyword evidence="1" id="KW-0812">Transmembrane</keyword>
<keyword evidence="1" id="KW-1133">Transmembrane helix</keyword>
<feature type="transmembrane region" description="Helical" evidence="1">
    <location>
        <begin position="204"/>
        <end position="226"/>
    </location>
</feature>
<reference evidence="2" key="1">
    <citation type="journal article" date="2020" name="mSystems">
        <title>Genome- and Community-Level Interaction Insights into Carbon Utilization and Element Cycling Functions of Hydrothermarchaeota in Hydrothermal Sediment.</title>
        <authorList>
            <person name="Zhou Z."/>
            <person name="Liu Y."/>
            <person name="Xu W."/>
            <person name="Pan J."/>
            <person name="Luo Z.H."/>
            <person name="Li M."/>
        </authorList>
    </citation>
    <scope>NUCLEOTIDE SEQUENCE [LARGE SCALE GENOMIC DNA]</scope>
    <source>
        <strain evidence="2">SpSt-374</strain>
    </source>
</reference>
<dbReference type="PANTHER" id="PTHR37422">
    <property type="entry name" value="TEICHURONIC ACID BIOSYNTHESIS PROTEIN TUAE"/>
    <property type="match status" value="1"/>
</dbReference>
<feature type="transmembrane region" description="Helical" evidence="1">
    <location>
        <begin position="365"/>
        <end position="383"/>
    </location>
</feature>
<feature type="transmembrane region" description="Helical" evidence="1">
    <location>
        <begin position="338"/>
        <end position="358"/>
    </location>
</feature>
<evidence type="ECO:0000313" key="2">
    <source>
        <dbReference type="EMBL" id="HGG01403.1"/>
    </source>
</evidence>
<protein>
    <recommendedName>
        <fullName evidence="3">O-antigen ligase domain-containing protein</fullName>
    </recommendedName>
</protein>
<feature type="transmembrane region" description="Helical" evidence="1">
    <location>
        <begin position="129"/>
        <end position="154"/>
    </location>
</feature>
<organism evidence="2">
    <name type="scientific">Planktothricoides sp. SpSt-374</name>
    <dbReference type="NCBI Taxonomy" id="2282167"/>
    <lineage>
        <taxon>Bacteria</taxon>
        <taxon>Bacillati</taxon>
        <taxon>Cyanobacteriota</taxon>
        <taxon>Cyanophyceae</taxon>
        <taxon>Oscillatoriophycideae</taxon>
        <taxon>Oscillatoriales</taxon>
        <taxon>Oscillatoriaceae</taxon>
        <taxon>Planktothricoides</taxon>
    </lineage>
</organism>
<dbReference type="AlphaFoldDB" id="A0A7C3ZKD8"/>
<gene>
    <name evidence="2" type="ORF">ENR15_12340</name>
</gene>
<comment type="caution">
    <text evidence="2">The sequence shown here is derived from an EMBL/GenBank/DDBJ whole genome shotgun (WGS) entry which is preliminary data.</text>
</comment>
<dbReference type="InterPro" id="IPR051533">
    <property type="entry name" value="WaaL-like"/>
</dbReference>
<proteinExistence type="predicted"/>
<dbReference type="EMBL" id="DSPX01000124">
    <property type="protein sequence ID" value="HGG01403.1"/>
    <property type="molecule type" value="Genomic_DNA"/>
</dbReference>
<dbReference type="PANTHER" id="PTHR37422:SF13">
    <property type="entry name" value="LIPOPOLYSACCHARIDE BIOSYNTHESIS PROTEIN PA4999-RELATED"/>
    <property type="match status" value="1"/>
</dbReference>
<feature type="transmembrane region" description="Helical" evidence="1">
    <location>
        <begin position="246"/>
        <end position="267"/>
    </location>
</feature>
<sequence length="427" mass="48693">MITIRLFSKEKTTYVFLTALVPLLLVYIPKPPIPGSQFIIYPVLAVIFLVLIVSLSTQKKLFINAKIKFLLLLLFLYDIILVISFLINASELRSTAPLELFRPLLLTIFLLYGYYMGCLANQDSLEKGLLIAAYAIILGQLVIAIAQALGFNYFNFLYSASKSREFGTIFRVTGSLGNPNNMAWVISNSAVMVSFLADRKQKNYWIIIIIAFILVVMSSSRTMLLLSPLMIISSIFLSKKNNKQKLIYLGSISIFISIFIFYVFGLYSKYFPYILQLKTVFESGSFMSINSFAHRTIHWGNVYQEFYSAGFLNHILGLGSRQIVKTVDNDFLYVLYRVGWFGLSIHLLIIFYCLLILNKSKIKKIAAIGRHYLFFALVFGMVAETLASWYQPLLLFFILGLNIGFSEKTMRQASFNDKFNISLISSR</sequence>
<name>A0A7C3ZKD8_9CYAN</name>
<feature type="transmembrane region" description="Helical" evidence="1">
    <location>
        <begin position="69"/>
        <end position="88"/>
    </location>
</feature>
<evidence type="ECO:0008006" key="3">
    <source>
        <dbReference type="Google" id="ProtNLM"/>
    </source>
</evidence>